<keyword evidence="1" id="KW-1133">Transmembrane helix</keyword>
<keyword evidence="1" id="KW-0472">Membrane</keyword>
<gene>
    <name evidence="2" type="ORF">RCL2_002257100</name>
</gene>
<proteinExistence type="predicted"/>
<evidence type="ECO:0000313" key="2">
    <source>
        <dbReference type="EMBL" id="GES95910.1"/>
    </source>
</evidence>
<name>A0A8H3M1F7_9GLOM</name>
<feature type="transmembrane region" description="Helical" evidence="1">
    <location>
        <begin position="20"/>
        <end position="36"/>
    </location>
</feature>
<protein>
    <submittedName>
        <fullName evidence="2">Uncharacterized protein</fullName>
    </submittedName>
</protein>
<organism evidence="2 3">
    <name type="scientific">Rhizophagus clarus</name>
    <dbReference type="NCBI Taxonomy" id="94130"/>
    <lineage>
        <taxon>Eukaryota</taxon>
        <taxon>Fungi</taxon>
        <taxon>Fungi incertae sedis</taxon>
        <taxon>Mucoromycota</taxon>
        <taxon>Glomeromycotina</taxon>
        <taxon>Glomeromycetes</taxon>
        <taxon>Glomerales</taxon>
        <taxon>Glomeraceae</taxon>
        <taxon>Rhizophagus</taxon>
    </lineage>
</organism>
<evidence type="ECO:0000313" key="3">
    <source>
        <dbReference type="Proteomes" id="UP000615446"/>
    </source>
</evidence>
<dbReference type="Proteomes" id="UP000615446">
    <property type="component" value="Unassembled WGS sequence"/>
</dbReference>
<keyword evidence="1" id="KW-0812">Transmembrane</keyword>
<reference evidence="2" key="1">
    <citation type="submission" date="2019-10" db="EMBL/GenBank/DDBJ databases">
        <title>Conservation and host-specific expression of non-tandemly repeated heterogenous ribosome RNA gene in arbuscular mycorrhizal fungi.</title>
        <authorList>
            <person name="Maeda T."/>
            <person name="Kobayashi Y."/>
            <person name="Nakagawa T."/>
            <person name="Ezawa T."/>
            <person name="Yamaguchi K."/>
            <person name="Bino T."/>
            <person name="Nishimoto Y."/>
            <person name="Shigenobu S."/>
            <person name="Kawaguchi M."/>
        </authorList>
    </citation>
    <scope>NUCLEOTIDE SEQUENCE</scope>
    <source>
        <strain evidence="2">HR1</strain>
    </source>
</reference>
<evidence type="ECO:0000256" key="1">
    <source>
        <dbReference type="SAM" id="Phobius"/>
    </source>
</evidence>
<accession>A0A8H3M1F7</accession>
<sequence length="128" mass="14689">MKLLVILLLRKNYFDELEVLFLGPTFLLLILFRILIRSTGYWKLKMLDVEIINYPSIIVKLKDCERDFLHSATKTERFEVEGWNGSETIIDLCVKTAFLCALVSATVASCFQRNISMSLSKYSGDEVA</sequence>
<comment type="caution">
    <text evidence="2">The sequence shown here is derived from an EMBL/GenBank/DDBJ whole genome shotgun (WGS) entry which is preliminary data.</text>
</comment>
<dbReference type="AlphaFoldDB" id="A0A8H3M1F7"/>
<dbReference type="EMBL" id="BLAL01000246">
    <property type="protein sequence ID" value="GES95910.1"/>
    <property type="molecule type" value="Genomic_DNA"/>
</dbReference>